<dbReference type="PANTHER" id="PTHR43792">
    <property type="entry name" value="GNAT FAMILY, PUTATIVE (AFU_ORTHOLOGUE AFUA_3G00765)-RELATED-RELATED"/>
    <property type="match status" value="1"/>
</dbReference>
<feature type="domain" description="N-acetyltransferase" evidence="1">
    <location>
        <begin position="10"/>
        <end position="176"/>
    </location>
</feature>
<keyword evidence="3" id="KW-1185">Reference proteome</keyword>
<evidence type="ECO:0000313" key="3">
    <source>
        <dbReference type="Proteomes" id="UP000290649"/>
    </source>
</evidence>
<dbReference type="EMBL" id="QOUX01000046">
    <property type="protein sequence ID" value="RXI98587.1"/>
    <property type="molecule type" value="Genomic_DNA"/>
</dbReference>
<organism evidence="2 3">
    <name type="scientific">Anaerobacillus alkaliphilus</name>
    <dbReference type="NCBI Taxonomy" id="1548597"/>
    <lineage>
        <taxon>Bacteria</taxon>
        <taxon>Bacillati</taxon>
        <taxon>Bacillota</taxon>
        <taxon>Bacilli</taxon>
        <taxon>Bacillales</taxon>
        <taxon>Bacillaceae</taxon>
        <taxon>Anaerobacillus</taxon>
    </lineage>
</organism>
<sequence length="176" mass="20127">MFPTLETERLILREITNADVNGIYSCFSNEEVTKFYGQNSIHTVEEAKQFIEFFAKSYQEQRGIRWGIECRDTKEFLGTIGFNALSRKHKRAELGYELHPSHWRKGYAKEAIRAVLTYGTKDLGLTRIGAVVFLDNIASNNLLEGLGFIKEGVLKKYMYQNGVANDTNVYGFIPPE</sequence>
<proteinExistence type="predicted"/>
<dbReference type="PROSITE" id="PS51186">
    <property type="entry name" value="GNAT"/>
    <property type="match status" value="1"/>
</dbReference>
<dbReference type="InterPro" id="IPR051531">
    <property type="entry name" value="N-acetyltransferase"/>
</dbReference>
<name>A0A4Q0VRP2_9BACI</name>
<dbReference type="GO" id="GO:0008999">
    <property type="term" value="F:protein-N-terminal-alanine acetyltransferase activity"/>
    <property type="evidence" value="ECO:0007669"/>
    <property type="project" value="TreeGrafter"/>
</dbReference>
<dbReference type="PANTHER" id="PTHR43792:SF9">
    <property type="entry name" value="RIBOSOMAL-PROTEIN-ALANINE ACETYLTRANSFERASE"/>
    <property type="match status" value="1"/>
</dbReference>
<protein>
    <submittedName>
        <fullName evidence="2">N-acetyltransferase</fullName>
    </submittedName>
</protein>
<dbReference type="OrthoDB" id="9811523at2"/>
<evidence type="ECO:0000313" key="2">
    <source>
        <dbReference type="EMBL" id="RXI98587.1"/>
    </source>
</evidence>
<dbReference type="InterPro" id="IPR016181">
    <property type="entry name" value="Acyl_CoA_acyltransferase"/>
</dbReference>
<dbReference type="AlphaFoldDB" id="A0A4Q0VRP2"/>
<keyword evidence="2" id="KW-0808">Transferase</keyword>
<dbReference type="CDD" id="cd04301">
    <property type="entry name" value="NAT_SF"/>
    <property type="match status" value="1"/>
</dbReference>
<dbReference type="Proteomes" id="UP000290649">
    <property type="component" value="Unassembled WGS sequence"/>
</dbReference>
<dbReference type="InterPro" id="IPR000182">
    <property type="entry name" value="GNAT_dom"/>
</dbReference>
<reference evidence="2 3" key="1">
    <citation type="journal article" date="2019" name="Int. J. Syst. Evol. Microbiol.">
        <title>Anaerobacillus alkaliphilus sp. nov., a novel alkaliphilic and moderately halophilic bacterium.</title>
        <authorList>
            <person name="Borsodi A.K."/>
            <person name="Aszalos J.M."/>
            <person name="Bihari P."/>
            <person name="Nagy I."/>
            <person name="Schumann P."/>
            <person name="Sproer C."/>
            <person name="Kovacs A.L."/>
            <person name="Boka K."/>
            <person name="Dobosy P."/>
            <person name="Ovari M."/>
            <person name="Szili-Kovacs T."/>
            <person name="Toth E."/>
        </authorList>
    </citation>
    <scope>NUCLEOTIDE SEQUENCE [LARGE SCALE GENOMIC DNA]</scope>
    <source>
        <strain evidence="2 3">B16-10</strain>
    </source>
</reference>
<evidence type="ECO:0000259" key="1">
    <source>
        <dbReference type="PROSITE" id="PS51186"/>
    </source>
</evidence>
<accession>A0A4Q0VRP2</accession>
<gene>
    <name evidence="2" type="ORF">DS745_19925</name>
</gene>
<comment type="caution">
    <text evidence="2">The sequence shown here is derived from an EMBL/GenBank/DDBJ whole genome shotgun (WGS) entry which is preliminary data.</text>
</comment>
<dbReference type="GO" id="GO:0005737">
    <property type="term" value="C:cytoplasm"/>
    <property type="evidence" value="ECO:0007669"/>
    <property type="project" value="TreeGrafter"/>
</dbReference>
<dbReference type="RefSeq" id="WP_129080110.1">
    <property type="nucleotide sequence ID" value="NZ_QOUX01000046.1"/>
</dbReference>
<dbReference type="SUPFAM" id="SSF55729">
    <property type="entry name" value="Acyl-CoA N-acyltransferases (Nat)"/>
    <property type="match status" value="1"/>
</dbReference>
<dbReference type="Gene3D" id="3.40.630.30">
    <property type="match status" value="1"/>
</dbReference>
<dbReference type="Pfam" id="PF13302">
    <property type="entry name" value="Acetyltransf_3"/>
    <property type="match status" value="1"/>
</dbReference>